<dbReference type="PANTHER" id="PTHR37951:SF1">
    <property type="entry name" value="TYPE VI SECRETION SYSTEM COMPONENT TSSA1"/>
    <property type="match status" value="1"/>
</dbReference>
<dbReference type="RefSeq" id="WP_087210301.1">
    <property type="nucleotide sequence ID" value="NZ_CP021431.1"/>
</dbReference>
<dbReference type="InterPro" id="IPR010657">
    <property type="entry name" value="ImpA_N"/>
</dbReference>
<dbReference type="InterPro" id="IPR017740">
    <property type="entry name" value="TssA-like"/>
</dbReference>
<dbReference type="EMBL" id="CP021431">
    <property type="protein sequence ID" value="ARU02393.1"/>
    <property type="molecule type" value="Genomic_DNA"/>
</dbReference>
<keyword evidence="4" id="KW-1185">Reference proteome</keyword>
<gene>
    <name evidence="3" type="ORF">LOKVESSMR4R_03110</name>
</gene>
<reference evidence="3 4" key="1">
    <citation type="submission" date="2017-05" db="EMBL/GenBank/DDBJ databases">
        <title>Genome Sequence of Loktanella vestfoldensis Strain SMR4r Isolated from a Culture of the Diatom Skeletonema marinoi.</title>
        <authorList>
            <person name="Topel M."/>
            <person name="Pinder M.I.M."/>
            <person name="Johansson O.N."/>
            <person name="Kourtchenko O."/>
            <person name="Godhe A."/>
            <person name="Clarke A.K."/>
        </authorList>
    </citation>
    <scope>NUCLEOTIDE SEQUENCE [LARGE SCALE GENOMIC DNA]</scope>
    <source>
        <strain evidence="3 4">SMR4r</strain>
    </source>
</reference>
<evidence type="ECO:0000256" key="1">
    <source>
        <dbReference type="SAM" id="MobiDB-lite"/>
    </source>
</evidence>
<evidence type="ECO:0000313" key="4">
    <source>
        <dbReference type="Proteomes" id="UP000195273"/>
    </source>
</evidence>
<dbReference type="KEGG" id="lvs:LOKVESSMR4R_03110"/>
<feature type="domain" description="ImpA N-terminal" evidence="2">
    <location>
        <begin position="10"/>
        <end position="133"/>
    </location>
</feature>
<evidence type="ECO:0000259" key="2">
    <source>
        <dbReference type="Pfam" id="PF06812"/>
    </source>
</evidence>
<feature type="region of interest" description="Disordered" evidence="1">
    <location>
        <begin position="393"/>
        <end position="431"/>
    </location>
</feature>
<proteinExistence type="predicted"/>
<dbReference type="AlphaFoldDB" id="A0A1Y0EFJ2"/>
<name>A0A1Y0EFJ2_9RHOB</name>
<evidence type="ECO:0000313" key="3">
    <source>
        <dbReference type="EMBL" id="ARU02393.1"/>
    </source>
</evidence>
<dbReference type="Proteomes" id="UP000195273">
    <property type="component" value="Chromosome"/>
</dbReference>
<dbReference type="OrthoDB" id="9771118at2"/>
<dbReference type="PANTHER" id="PTHR37951">
    <property type="entry name" value="CYTOPLASMIC PROTEIN-RELATED"/>
    <property type="match status" value="1"/>
</dbReference>
<organism evidence="3 4">
    <name type="scientific">Yoonia vestfoldensis</name>
    <dbReference type="NCBI Taxonomy" id="245188"/>
    <lineage>
        <taxon>Bacteria</taxon>
        <taxon>Pseudomonadati</taxon>
        <taxon>Pseudomonadota</taxon>
        <taxon>Alphaproteobacteria</taxon>
        <taxon>Rhodobacterales</taxon>
        <taxon>Paracoccaceae</taxon>
        <taxon>Yoonia</taxon>
    </lineage>
</organism>
<sequence length="431" mass="46327">MTVAPIAALLAPISEDAPFGTYLKADRALYRALRNRFNAAQTAYRALSETVESLADRELQMQNREAWQALSDEAQTVLTAQSRDLELLCWYIAAQIHLETPLTRLLAAVLTVTELVETSWDQLQPIPPADKLKAADESGQAKEIDALRLRSFVQLVGEVPGSGLLHLPLTNLVLVGRTTLGNFLAAERDGAIAALKAEVAAEIADESAILRDRVLQLGDLQSALDRLDIALRAAAARSGEPPVQVARLAKQVADLLRALLVLTEGTAFVWPIVETDQPKADDADDLAPAEAALGHGAARQMTGADASLSRETALSNLEALIAHFRITEPHSPVHTLLARALRWARMPLPDVMSEVLGADSEAMARLSMMAGLESAGERLARPVTMVAPVAVSVTPPERAETGIQTPDDAPQQDVAQESSPPPEGKITSFEW</sequence>
<dbReference type="Pfam" id="PF06812">
    <property type="entry name" value="ImpA_N"/>
    <property type="match status" value="1"/>
</dbReference>
<accession>A0A1Y0EFJ2</accession>
<protein>
    <recommendedName>
        <fullName evidence="2">ImpA N-terminal domain-containing protein</fullName>
    </recommendedName>
</protein>